<dbReference type="GeneID" id="92089599"/>
<comment type="caution">
    <text evidence="2">The sequence shown here is derived from an EMBL/GenBank/DDBJ whole genome shotgun (WGS) entry which is preliminary data.</text>
</comment>
<proteinExistence type="predicted"/>
<accession>A0ABR1VSL4</accession>
<sequence>MGIKFKTRSLRFINNEAKQIKANFKGGFDTIHGNSKDNERIRQGRAPRCPPQKVPLLRHYKPQSTLDSSSSASSSSPSRSQSASYSRSPSIEEAESEIESVPALSQSRSDEESDDADCITVRPRARQYRLPLMPGGDYGGEIYTEPYPSPSPPKDTRSSPAKTLREMKLQTLIERKQARERKSRSLGWA</sequence>
<evidence type="ECO:0000256" key="1">
    <source>
        <dbReference type="SAM" id="MobiDB-lite"/>
    </source>
</evidence>
<organism evidence="2 3">
    <name type="scientific">Apiospora phragmitis</name>
    <dbReference type="NCBI Taxonomy" id="2905665"/>
    <lineage>
        <taxon>Eukaryota</taxon>
        <taxon>Fungi</taxon>
        <taxon>Dikarya</taxon>
        <taxon>Ascomycota</taxon>
        <taxon>Pezizomycotina</taxon>
        <taxon>Sordariomycetes</taxon>
        <taxon>Xylariomycetidae</taxon>
        <taxon>Amphisphaeriales</taxon>
        <taxon>Apiosporaceae</taxon>
        <taxon>Apiospora</taxon>
    </lineage>
</organism>
<name>A0ABR1VSL4_9PEZI</name>
<evidence type="ECO:0000313" key="2">
    <source>
        <dbReference type="EMBL" id="KAK8074228.1"/>
    </source>
</evidence>
<feature type="compositionally biased region" description="Low complexity" evidence="1">
    <location>
        <begin position="68"/>
        <end position="91"/>
    </location>
</feature>
<feature type="region of interest" description="Disordered" evidence="1">
    <location>
        <begin position="26"/>
        <end position="162"/>
    </location>
</feature>
<reference evidence="2 3" key="1">
    <citation type="submission" date="2023-01" db="EMBL/GenBank/DDBJ databases">
        <title>Analysis of 21 Apiospora genomes using comparative genomics revels a genus with tremendous synthesis potential of carbohydrate active enzymes and secondary metabolites.</title>
        <authorList>
            <person name="Sorensen T."/>
        </authorList>
    </citation>
    <scope>NUCLEOTIDE SEQUENCE [LARGE SCALE GENOMIC DNA]</scope>
    <source>
        <strain evidence="2 3">CBS 135458</strain>
    </source>
</reference>
<gene>
    <name evidence="2" type="ORF">PG994_005127</name>
</gene>
<keyword evidence="3" id="KW-1185">Reference proteome</keyword>
<dbReference type="RefSeq" id="XP_066718703.1">
    <property type="nucleotide sequence ID" value="XM_066856536.1"/>
</dbReference>
<protein>
    <submittedName>
        <fullName evidence="2">Uncharacterized protein</fullName>
    </submittedName>
</protein>
<evidence type="ECO:0000313" key="3">
    <source>
        <dbReference type="Proteomes" id="UP001480595"/>
    </source>
</evidence>
<dbReference type="EMBL" id="JAQQWL010000005">
    <property type="protein sequence ID" value="KAK8074228.1"/>
    <property type="molecule type" value="Genomic_DNA"/>
</dbReference>
<dbReference type="Proteomes" id="UP001480595">
    <property type="component" value="Unassembled WGS sequence"/>
</dbReference>